<dbReference type="Proteomes" id="UP000187203">
    <property type="component" value="Unassembled WGS sequence"/>
</dbReference>
<dbReference type="InterPro" id="IPR050148">
    <property type="entry name" value="Terpene_synthase-like"/>
</dbReference>
<evidence type="ECO:0000259" key="2">
    <source>
        <dbReference type="Pfam" id="PF03936"/>
    </source>
</evidence>
<accession>A0A1R3JLN6</accession>
<evidence type="ECO:0000256" key="1">
    <source>
        <dbReference type="ARBA" id="ARBA00022723"/>
    </source>
</evidence>
<keyword evidence="1" id="KW-0479">Metal-binding</keyword>
<gene>
    <name evidence="3" type="ORF">COLO4_15709</name>
</gene>
<dbReference type="GO" id="GO:0016114">
    <property type="term" value="P:terpenoid biosynthetic process"/>
    <property type="evidence" value="ECO:0007669"/>
    <property type="project" value="InterPro"/>
</dbReference>
<dbReference type="GO" id="GO:0010333">
    <property type="term" value="F:terpene synthase activity"/>
    <property type="evidence" value="ECO:0007669"/>
    <property type="project" value="InterPro"/>
</dbReference>
<dbReference type="OrthoDB" id="950038at2759"/>
<sequence length="149" mass="17620">MAEHVEARWRYEGNVPTFDEYLENGLFTSAARLSFTQMMIAMDEADTNAYEWDEEKRGIFATASRCYMKQHKVSRKEAIKAFQEMIGETWKMVNEGYMRPTPVAHELMRVGLNYQRMLDFAYTDIDHYTKPEKTFKHLILKVFAYPIPL</sequence>
<evidence type="ECO:0000313" key="4">
    <source>
        <dbReference type="Proteomes" id="UP000187203"/>
    </source>
</evidence>
<reference evidence="4" key="1">
    <citation type="submission" date="2013-09" db="EMBL/GenBank/DDBJ databases">
        <title>Corchorus olitorius genome sequencing.</title>
        <authorList>
            <person name="Alam M."/>
            <person name="Haque M.S."/>
            <person name="Islam M.S."/>
            <person name="Emdad E.M."/>
            <person name="Islam M.M."/>
            <person name="Ahmed B."/>
            <person name="Halim A."/>
            <person name="Hossen Q.M.M."/>
            <person name="Hossain M.Z."/>
            <person name="Ahmed R."/>
            <person name="Khan M.M."/>
            <person name="Islam R."/>
            <person name="Rashid M.M."/>
            <person name="Khan S.A."/>
            <person name="Rahman M.S."/>
            <person name="Alam M."/>
            <person name="Yahiya A.S."/>
            <person name="Khan M.S."/>
            <person name="Azam M.S."/>
            <person name="Haque T."/>
            <person name="Lashkar M.Z.H."/>
            <person name="Akhand A.I."/>
            <person name="Morshed G."/>
            <person name="Roy S."/>
            <person name="Uddin K.S."/>
            <person name="Rabeya T."/>
            <person name="Hossain A.S."/>
            <person name="Chowdhury A."/>
            <person name="Snigdha A.R."/>
            <person name="Mortoza M.S."/>
            <person name="Matin S.A."/>
            <person name="Hoque S.M.E."/>
            <person name="Islam M.K."/>
            <person name="Roy D.K."/>
            <person name="Haider R."/>
            <person name="Moosa M.M."/>
            <person name="Elias S.M."/>
            <person name="Hasan A.M."/>
            <person name="Jahan S."/>
            <person name="Shafiuddin M."/>
            <person name="Mahmood N."/>
            <person name="Shommy N.S."/>
        </authorList>
    </citation>
    <scope>NUCLEOTIDE SEQUENCE [LARGE SCALE GENOMIC DNA]</scope>
    <source>
        <strain evidence="4">cv. O-4</strain>
    </source>
</reference>
<comment type="caution">
    <text evidence="3">The sequence shown here is derived from an EMBL/GenBank/DDBJ whole genome shotgun (WGS) entry which is preliminary data.</text>
</comment>
<protein>
    <recommendedName>
        <fullName evidence="2">Terpene synthase metal-binding domain-containing protein</fullName>
    </recommendedName>
</protein>
<dbReference type="EMBL" id="AWUE01015789">
    <property type="protein sequence ID" value="OMO95725.1"/>
    <property type="molecule type" value="Genomic_DNA"/>
</dbReference>
<dbReference type="InterPro" id="IPR005630">
    <property type="entry name" value="Terpene_synthase_metal-bd"/>
</dbReference>
<organism evidence="3 4">
    <name type="scientific">Corchorus olitorius</name>
    <dbReference type="NCBI Taxonomy" id="93759"/>
    <lineage>
        <taxon>Eukaryota</taxon>
        <taxon>Viridiplantae</taxon>
        <taxon>Streptophyta</taxon>
        <taxon>Embryophyta</taxon>
        <taxon>Tracheophyta</taxon>
        <taxon>Spermatophyta</taxon>
        <taxon>Magnoliopsida</taxon>
        <taxon>eudicotyledons</taxon>
        <taxon>Gunneridae</taxon>
        <taxon>Pentapetalae</taxon>
        <taxon>rosids</taxon>
        <taxon>malvids</taxon>
        <taxon>Malvales</taxon>
        <taxon>Malvaceae</taxon>
        <taxon>Grewioideae</taxon>
        <taxon>Apeibeae</taxon>
        <taxon>Corchorus</taxon>
    </lineage>
</organism>
<dbReference type="InterPro" id="IPR008949">
    <property type="entry name" value="Isoprenoid_synthase_dom_sf"/>
</dbReference>
<dbReference type="GO" id="GO:0000287">
    <property type="term" value="F:magnesium ion binding"/>
    <property type="evidence" value="ECO:0007669"/>
    <property type="project" value="InterPro"/>
</dbReference>
<dbReference type="AlphaFoldDB" id="A0A1R3JLN6"/>
<dbReference type="SUPFAM" id="SSF48576">
    <property type="entry name" value="Terpenoid synthases"/>
    <property type="match status" value="1"/>
</dbReference>
<name>A0A1R3JLN6_9ROSI</name>
<evidence type="ECO:0000313" key="3">
    <source>
        <dbReference type="EMBL" id="OMO95725.1"/>
    </source>
</evidence>
<dbReference type="PANTHER" id="PTHR31225:SF180">
    <property type="entry name" value="(+)-DELTA-CADINENE SYNTHASE"/>
    <property type="match status" value="1"/>
</dbReference>
<keyword evidence="4" id="KW-1185">Reference proteome</keyword>
<dbReference type="STRING" id="93759.A0A1R3JLN6"/>
<proteinExistence type="predicted"/>
<dbReference type="PANTHER" id="PTHR31225">
    <property type="entry name" value="OS04G0344100 PROTEIN-RELATED"/>
    <property type="match status" value="1"/>
</dbReference>
<dbReference type="Gene3D" id="1.10.600.10">
    <property type="entry name" value="Farnesyl Diphosphate Synthase"/>
    <property type="match status" value="2"/>
</dbReference>
<feature type="domain" description="Terpene synthase metal-binding" evidence="2">
    <location>
        <begin position="4"/>
        <end position="63"/>
    </location>
</feature>
<dbReference type="Pfam" id="PF03936">
    <property type="entry name" value="Terpene_synth_C"/>
    <property type="match status" value="1"/>
</dbReference>